<feature type="compositionally biased region" description="Basic and acidic residues" evidence="1">
    <location>
        <begin position="188"/>
        <end position="209"/>
    </location>
</feature>
<gene>
    <name evidence="2" type="ORF">AMJ39_01465</name>
</gene>
<dbReference type="Proteomes" id="UP000052008">
    <property type="component" value="Unassembled WGS sequence"/>
</dbReference>
<accession>A0A0S7WVN7</accession>
<reference evidence="2 3" key="1">
    <citation type="journal article" date="2015" name="Microbiome">
        <title>Genomic resolution of linkages in carbon, nitrogen, and sulfur cycling among widespread estuary sediment bacteria.</title>
        <authorList>
            <person name="Baker B.J."/>
            <person name="Lazar C.S."/>
            <person name="Teske A.P."/>
            <person name="Dick G.J."/>
        </authorList>
    </citation>
    <scope>NUCLEOTIDE SEQUENCE [LARGE SCALE GENOMIC DNA]</scope>
    <source>
        <strain evidence="2">DG_24</strain>
    </source>
</reference>
<feature type="region of interest" description="Disordered" evidence="1">
    <location>
        <begin position="185"/>
        <end position="209"/>
    </location>
</feature>
<evidence type="ECO:0000313" key="3">
    <source>
        <dbReference type="Proteomes" id="UP000052008"/>
    </source>
</evidence>
<organism evidence="2 3">
    <name type="scientific">candidate division TA06 bacterium DG_24</name>
    <dbReference type="NCBI Taxonomy" id="1703770"/>
    <lineage>
        <taxon>Bacteria</taxon>
        <taxon>Bacteria division TA06</taxon>
    </lineage>
</organism>
<evidence type="ECO:0000313" key="2">
    <source>
        <dbReference type="EMBL" id="KPJ54242.1"/>
    </source>
</evidence>
<protein>
    <submittedName>
        <fullName evidence="2">Uncharacterized protein</fullName>
    </submittedName>
</protein>
<dbReference type="AlphaFoldDB" id="A0A0S7WVN7"/>
<name>A0A0S7WVN7_UNCT6</name>
<comment type="caution">
    <text evidence="2">The sequence shown here is derived from an EMBL/GenBank/DDBJ whole genome shotgun (WGS) entry which is preliminary data.</text>
</comment>
<evidence type="ECO:0000256" key="1">
    <source>
        <dbReference type="SAM" id="MobiDB-lite"/>
    </source>
</evidence>
<proteinExistence type="predicted"/>
<sequence length="229" mass="25524">MVRHRQKQVDVARLVDYGLGVSDGEDAEHVIAGGDGDRYRRSAALSRQHFLVGTSRRSSQVTRDHQLLPGKDGVVRRCDVECRSVSLLTALGRCTQDGSENTSRSVNDDYEAEAISVDTAHALGQSAEDVLGERTRTERLRRIVQQTKTICGNARFPPLLCQFEYEPHLSSHELERCGLPAGELARPPSRELEQAEHLPPCTDRDAEQGAIDRWDRLPLSWRCDPSGGR</sequence>
<dbReference type="EMBL" id="LIZS01000005">
    <property type="protein sequence ID" value="KPJ54242.1"/>
    <property type="molecule type" value="Genomic_DNA"/>
</dbReference>